<evidence type="ECO:0008006" key="4">
    <source>
        <dbReference type="Google" id="ProtNLM"/>
    </source>
</evidence>
<dbReference type="AlphaFoldDB" id="A0A364LLW9"/>
<sequence length="430" mass="48608">MSFPIQQQSRNCLMLTVSMLTCLMLLINVSFKIINFESMLITSSSVLCPLVACFYLAILSKCSFVQQRHALNQSLLTLYLFSIGIYILVNLPAAEYMRDSTAYQIVFEDIPRKFFASTIAFAVSFYLPHLYCCARRPGILISPKKRLLLVLFGGISFFSFDFLLLFADPHVESFGRMFFDSLLISATILLIAAIFYLIRHLTAKPASTDVPKESFYFISPWYHYLVSFAVTVTLISLSCEYRIVSFGNDWTLTASGIVFPLVIMASNLIGELYGYKANLLLALFIILAELVFDGLLMLVTVLPSPDFFDLTPFYSFTMPRRIPATILTLLISLAGNSFLLEKLKQTGYGSNRGLRLLVANLIVNSLLCLINYSLLFGGMYPFEQVFNLATNAWVLKFILTLIGVPFVLWIYELLNSQIVRRRDSSLPTAY</sequence>
<evidence type="ECO:0000313" key="3">
    <source>
        <dbReference type="Proteomes" id="UP000249458"/>
    </source>
</evidence>
<gene>
    <name evidence="2" type="ORF">B1207_04975</name>
</gene>
<feature type="transmembrane region" description="Helical" evidence="1">
    <location>
        <begin position="281"/>
        <end position="302"/>
    </location>
</feature>
<feature type="transmembrane region" description="Helical" evidence="1">
    <location>
        <begin position="221"/>
        <end position="244"/>
    </location>
</feature>
<keyword evidence="1" id="KW-0472">Membrane</keyword>
<feature type="transmembrane region" description="Helical" evidence="1">
    <location>
        <begin position="40"/>
        <end position="58"/>
    </location>
</feature>
<feature type="transmembrane region" description="Helical" evidence="1">
    <location>
        <begin position="146"/>
        <end position="166"/>
    </location>
</feature>
<feature type="transmembrane region" description="Helical" evidence="1">
    <location>
        <begin position="392"/>
        <end position="414"/>
    </location>
</feature>
<feature type="transmembrane region" description="Helical" evidence="1">
    <location>
        <begin position="361"/>
        <end position="380"/>
    </location>
</feature>
<feature type="transmembrane region" description="Helical" evidence="1">
    <location>
        <begin position="178"/>
        <end position="198"/>
    </location>
</feature>
<feature type="transmembrane region" description="Helical" evidence="1">
    <location>
        <begin position="114"/>
        <end position="134"/>
    </location>
</feature>
<reference evidence="2 3" key="1">
    <citation type="submission" date="2017-02" db="EMBL/GenBank/DDBJ databases">
        <title>Legionella quilivanii strain from human: case report and whole genome sequencing analysis.</title>
        <authorList>
            <person name="Lalancette C."/>
            <person name="Leduc J.-M."/>
            <person name="Levesque S."/>
            <person name="Fournier E."/>
            <person name="Saoud J."/>
            <person name="Faucher S.P."/>
            <person name="Bernard K."/>
            <person name="Martineau C."/>
            <person name="Longtin J."/>
        </authorList>
    </citation>
    <scope>NUCLEOTIDE SEQUENCE [LARGE SCALE GENOMIC DNA]</scope>
    <source>
        <strain evidence="2 3">ID143958</strain>
    </source>
</reference>
<comment type="caution">
    <text evidence="2">The sequence shown here is derived from an EMBL/GenBank/DDBJ whole genome shotgun (WGS) entry which is preliminary data.</text>
</comment>
<dbReference type="EMBL" id="MVJN01000003">
    <property type="protein sequence ID" value="RAP37528.1"/>
    <property type="molecule type" value="Genomic_DNA"/>
</dbReference>
<evidence type="ECO:0000313" key="2">
    <source>
        <dbReference type="EMBL" id="RAP37528.1"/>
    </source>
</evidence>
<feature type="transmembrane region" description="Helical" evidence="1">
    <location>
        <begin position="70"/>
        <end position="94"/>
    </location>
</feature>
<dbReference type="RefSeq" id="WP_112218880.1">
    <property type="nucleotide sequence ID" value="NZ_MVJN01000003.1"/>
</dbReference>
<accession>A0A364LLW9</accession>
<evidence type="ECO:0000256" key="1">
    <source>
        <dbReference type="SAM" id="Phobius"/>
    </source>
</evidence>
<dbReference type="Proteomes" id="UP000249458">
    <property type="component" value="Unassembled WGS sequence"/>
</dbReference>
<protein>
    <recommendedName>
        <fullName evidence="4">VUT family protein</fullName>
    </recommendedName>
</protein>
<dbReference type="Pfam" id="PF02592">
    <property type="entry name" value="Vut_1"/>
    <property type="match status" value="1"/>
</dbReference>
<feature type="transmembrane region" description="Helical" evidence="1">
    <location>
        <begin position="322"/>
        <end position="340"/>
    </location>
</feature>
<proteinExistence type="predicted"/>
<organism evidence="2 3">
    <name type="scientific">Legionella quinlivanii</name>
    <dbReference type="NCBI Taxonomy" id="45073"/>
    <lineage>
        <taxon>Bacteria</taxon>
        <taxon>Pseudomonadati</taxon>
        <taxon>Pseudomonadota</taxon>
        <taxon>Gammaproteobacteria</taxon>
        <taxon>Legionellales</taxon>
        <taxon>Legionellaceae</taxon>
        <taxon>Legionella</taxon>
    </lineage>
</organism>
<name>A0A364LLW9_9GAMM</name>
<dbReference type="InterPro" id="IPR003744">
    <property type="entry name" value="YhhQ"/>
</dbReference>
<keyword evidence="1" id="KW-0812">Transmembrane</keyword>
<keyword evidence="1" id="KW-1133">Transmembrane helix</keyword>
<feature type="transmembrane region" description="Helical" evidence="1">
    <location>
        <begin position="250"/>
        <end position="269"/>
    </location>
</feature>
<feature type="transmembrane region" description="Helical" evidence="1">
    <location>
        <begin position="12"/>
        <end position="34"/>
    </location>
</feature>